<feature type="chain" id="PRO_5046224632" evidence="1">
    <location>
        <begin position="21"/>
        <end position="168"/>
    </location>
</feature>
<dbReference type="InterPro" id="IPR000782">
    <property type="entry name" value="FAS1_domain"/>
</dbReference>
<accession>A0ABQ1SB99</accession>
<gene>
    <name evidence="3" type="ORF">GCM10010832_00490</name>
</gene>
<reference evidence="4" key="1">
    <citation type="journal article" date="2019" name="Int. J. Syst. Evol. Microbiol.">
        <title>The Global Catalogue of Microorganisms (GCM) 10K type strain sequencing project: providing services to taxonomists for standard genome sequencing and annotation.</title>
        <authorList>
            <consortium name="The Broad Institute Genomics Platform"/>
            <consortium name="The Broad Institute Genome Sequencing Center for Infectious Disease"/>
            <person name="Wu L."/>
            <person name="Ma J."/>
        </authorList>
    </citation>
    <scope>NUCLEOTIDE SEQUENCE [LARGE SCALE GENOMIC DNA]</scope>
    <source>
        <strain evidence="4">CGMCC 1.12931</strain>
    </source>
</reference>
<evidence type="ECO:0000256" key="1">
    <source>
        <dbReference type="SAM" id="SignalP"/>
    </source>
</evidence>
<dbReference type="PANTHER" id="PTHR10900">
    <property type="entry name" value="PERIOSTIN-RELATED"/>
    <property type="match status" value="1"/>
</dbReference>
<dbReference type="EMBL" id="BMGM01000001">
    <property type="protein sequence ID" value="GGE23715.1"/>
    <property type="molecule type" value="Genomic_DNA"/>
</dbReference>
<name>A0ABQ1SB99_9FLAO</name>
<dbReference type="InterPro" id="IPR036378">
    <property type="entry name" value="FAS1_dom_sf"/>
</dbReference>
<evidence type="ECO:0000313" key="4">
    <source>
        <dbReference type="Proteomes" id="UP000599179"/>
    </source>
</evidence>
<dbReference type="Gene3D" id="2.30.180.10">
    <property type="entry name" value="FAS1 domain"/>
    <property type="match status" value="1"/>
</dbReference>
<dbReference type="SMART" id="SM00554">
    <property type="entry name" value="FAS1"/>
    <property type="match status" value="1"/>
</dbReference>
<dbReference type="InterPro" id="IPR050904">
    <property type="entry name" value="Adhesion/Biosynth-related"/>
</dbReference>
<dbReference type="PANTHER" id="PTHR10900:SF77">
    <property type="entry name" value="FI19380P1"/>
    <property type="match status" value="1"/>
</dbReference>
<comment type="caution">
    <text evidence="3">The sequence shown here is derived from an EMBL/GenBank/DDBJ whole genome shotgun (WGS) entry which is preliminary data.</text>
</comment>
<organism evidence="3 4">
    <name type="scientific">Psychroflexus planctonicus</name>
    <dbReference type="NCBI Taxonomy" id="1526575"/>
    <lineage>
        <taxon>Bacteria</taxon>
        <taxon>Pseudomonadati</taxon>
        <taxon>Bacteroidota</taxon>
        <taxon>Flavobacteriia</taxon>
        <taxon>Flavobacteriales</taxon>
        <taxon>Flavobacteriaceae</taxon>
        <taxon>Psychroflexus</taxon>
    </lineage>
</organism>
<dbReference type="Proteomes" id="UP000599179">
    <property type="component" value="Unassembled WGS sequence"/>
</dbReference>
<dbReference type="RefSeq" id="WP_188457073.1">
    <property type="nucleotide sequence ID" value="NZ_BMGM01000001.1"/>
</dbReference>
<feature type="domain" description="FAS1" evidence="2">
    <location>
        <begin position="22"/>
        <end position="166"/>
    </location>
</feature>
<dbReference type="SUPFAM" id="SSF82153">
    <property type="entry name" value="FAS1 domain"/>
    <property type="match status" value="1"/>
</dbReference>
<keyword evidence="4" id="KW-1185">Reference proteome</keyword>
<proteinExistence type="predicted"/>
<dbReference type="Pfam" id="PF02469">
    <property type="entry name" value="Fasciclin"/>
    <property type="match status" value="1"/>
</dbReference>
<evidence type="ECO:0000313" key="3">
    <source>
        <dbReference type="EMBL" id="GGE23715.1"/>
    </source>
</evidence>
<keyword evidence="1" id="KW-0732">Signal</keyword>
<dbReference type="PROSITE" id="PS50213">
    <property type="entry name" value="FAS1"/>
    <property type="match status" value="1"/>
</dbReference>
<evidence type="ECO:0000259" key="2">
    <source>
        <dbReference type="PROSITE" id="PS50213"/>
    </source>
</evidence>
<feature type="signal peptide" evidence="1">
    <location>
        <begin position="1"/>
        <end position="20"/>
    </location>
</feature>
<protein>
    <submittedName>
        <fullName evidence="3">Fasciclin</fullName>
    </submittedName>
</protein>
<sequence length="168" mass="17724">MKITNLLFVAVFLFTSLGFSQNKDIVDIAAGSDDHTTLVAAVKAGDLVQTLKSEGPFTVFAPTNEAFTALPEGTVDYLLKAENKQKLQSVLNYHVIAGKLDAKALVNAIKKGGGKAEVETVDGEVLTFMLDGKKVKVKDVNGNVATVLAADLNASNGVIHVVDTVLLP</sequence>